<feature type="compositionally biased region" description="Low complexity" evidence="1">
    <location>
        <begin position="1"/>
        <end position="16"/>
    </location>
</feature>
<reference evidence="2 3" key="1">
    <citation type="submission" date="2023-01" db="EMBL/GenBank/DDBJ databases">
        <title>Analysis of 21 Apiospora genomes using comparative genomics revels a genus with tremendous synthesis potential of carbohydrate active enzymes and secondary metabolites.</title>
        <authorList>
            <person name="Sorensen T."/>
        </authorList>
    </citation>
    <scope>NUCLEOTIDE SEQUENCE [LARGE SCALE GENOMIC DNA]</scope>
    <source>
        <strain evidence="2 3">CBS 20057</strain>
    </source>
</reference>
<keyword evidence="3" id="KW-1185">Reference proteome</keyword>
<evidence type="ECO:0000313" key="2">
    <source>
        <dbReference type="EMBL" id="KAK8006079.1"/>
    </source>
</evidence>
<evidence type="ECO:0000256" key="1">
    <source>
        <dbReference type="SAM" id="MobiDB-lite"/>
    </source>
</evidence>
<name>A0ABR1R9J7_9PEZI</name>
<gene>
    <name evidence="2" type="ORF">PG991_012376</name>
</gene>
<feature type="region of interest" description="Disordered" evidence="1">
    <location>
        <begin position="1"/>
        <end position="22"/>
    </location>
</feature>
<comment type="caution">
    <text evidence="2">The sequence shown here is derived from an EMBL/GenBank/DDBJ whole genome shotgun (WGS) entry which is preliminary data.</text>
</comment>
<evidence type="ECO:0000313" key="3">
    <source>
        <dbReference type="Proteomes" id="UP001396898"/>
    </source>
</evidence>
<proteinExistence type="predicted"/>
<protein>
    <submittedName>
        <fullName evidence="2">Uncharacterized protein</fullName>
    </submittedName>
</protein>
<dbReference type="EMBL" id="JAQQWI010000017">
    <property type="protein sequence ID" value="KAK8006079.1"/>
    <property type="molecule type" value="Genomic_DNA"/>
</dbReference>
<organism evidence="2 3">
    <name type="scientific">Apiospora marii</name>
    <dbReference type="NCBI Taxonomy" id="335849"/>
    <lineage>
        <taxon>Eukaryota</taxon>
        <taxon>Fungi</taxon>
        <taxon>Dikarya</taxon>
        <taxon>Ascomycota</taxon>
        <taxon>Pezizomycotina</taxon>
        <taxon>Sordariomycetes</taxon>
        <taxon>Xylariomycetidae</taxon>
        <taxon>Amphisphaeriales</taxon>
        <taxon>Apiosporaceae</taxon>
        <taxon>Apiospora</taxon>
    </lineage>
</organism>
<dbReference type="Proteomes" id="UP001396898">
    <property type="component" value="Unassembled WGS sequence"/>
</dbReference>
<sequence length="195" mass="21815">MSSSSTSPAQQPQGTTNAPNQAQPLPTFAVEAEGSPCRLVIRGVLLPGRATLHHAPFGECRCLESDDGAIRYWMNWMERACVTEGLITPEQAHALFLAYSAPAFRAWWQPPLTDEEEEREVLREAGAAARVLGIDMFRAVQGRLKEGQWGLKITKVEVVAPISEERLIEMFVEIMTFDDYDEEESDDDLVDDDFI</sequence>
<accession>A0ABR1R9J7</accession>